<dbReference type="Proteomes" id="UP001156102">
    <property type="component" value="Unassembled WGS sequence"/>
</dbReference>
<dbReference type="EMBL" id="JANCLT010000006">
    <property type="protein sequence ID" value="MCP8969560.1"/>
    <property type="molecule type" value="Genomic_DNA"/>
</dbReference>
<dbReference type="PANTHER" id="PTHR30212:SF2">
    <property type="entry name" value="PROTEIN YIIM"/>
    <property type="match status" value="1"/>
</dbReference>
<feature type="domain" description="MOSC" evidence="1">
    <location>
        <begin position="27"/>
        <end position="161"/>
    </location>
</feature>
<protein>
    <submittedName>
        <fullName evidence="2">MOSC domain-containing protein</fullName>
    </submittedName>
</protein>
<dbReference type="GO" id="GO:0030151">
    <property type="term" value="F:molybdenum ion binding"/>
    <property type="evidence" value="ECO:0007669"/>
    <property type="project" value="InterPro"/>
</dbReference>
<sequence>MKCEQLFAGKVQTLSRKGKEVKSAIFKSRLPEIHVHETGVLGDEQAYHGHGGPEKAICVYPVEHYPFWNEYYGTDSFGPSSFGENIAFSGGTERDIHVGDVYRIGTALVQACQTRPPCSKLDIRNNVNGLAQASRERGYVGFYLRVLEPGTIREGDDWMFVSRPEGAVSMHDYADLQFGNVQDKAALQTLLDTPELSEEAKKDLRKIK</sequence>
<evidence type="ECO:0000259" key="1">
    <source>
        <dbReference type="PROSITE" id="PS51340"/>
    </source>
</evidence>
<organism evidence="2 3">
    <name type="scientific">Ectobacillus ponti</name>
    <dbReference type="NCBI Taxonomy" id="2961894"/>
    <lineage>
        <taxon>Bacteria</taxon>
        <taxon>Bacillati</taxon>
        <taxon>Bacillota</taxon>
        <taxon>Bacilli</taxon>
        <taxon>Bacillales</taxon>
        <taxon>Bacillaceae</taxon>
        <taxon>Ectobacillus</taxon>
    </lineage>
</organism>
<dbReference type="AlphaFoldDB" id="A0AA41X9U7"/>
<reference evidence="2" key="1">
    <citation type="submission" date="2022-07" db="EMBL/GenBank/DDBJ databases">
        <authorList>
            <person name="Li W.-J."/>
            <person name="Deng Q.-Q."/>
        </authorList>
    </citation>
    <scope>NUCLEOTIDE SEQUENCE</scope>
    <source>
        <strain evidence="2">SYSU M60031</strain>
    </source>
</reference>
<evidence type="ECO:0000313" key="2">
    <source>
        <dbReference type="EMBL" id="MCP8969560.1"/>
    </source>
</evidence>
<dbReference type="RefSeq" id="WP_254759479.1">
    <property type="nucleotide sequence ID" value="NZ_JANCLT010000006.1"/>
</dbReference>
<proteinExistence type="predicted"/>
<accession>A0AA41X9U7</accession>
<dbReference type="GO" id="GO:0030170">
    <property type="term" value="F:pyridoxal phosphate binding"/>
    <property type="evidence" value="ECO:0007669"/>
    <property type="project" value="InterPro"/>
</dbReference>
<dbReference type="InterPro" id="IPR052353">
    <property type="entry name" value="Benzoxazolinone_Detox_Enz"/>
</dbReference>
<dbReference type="PROSITE" id="PS51340">
    <property type="entry name" value="MOSC"/>
    <property type="match status" value="1"/>
</dbReference>
<dbReference type="PANTHER" id="PTHR30212">
    <property type="entry name" value="PROTEIN YIIM"/>
    <property type="match status" value="1"/>
</dbReference>
<dbReference type="GO" id="GO:0003824">
    <property type="term" value="F:catalytic activity"/>
    <property type="evidence" value="ECO:0007669"/>
    <property type="project" value="InterPro"/>
</dbReference>
<dbReference type="Gene3D" id="2.40.33.20">
    <property type="entry name" value="PK beta-barrel domain-like"/>
    <property type="match status" value="1"/>
</dbReference>
<dbReference type="InterPro" id="IPR005302">
    <property type="entry name" value="MoCF_Sase_C"/>
</dbReference>
<evidence type="ECO:0000313" key="3">
    <source>
        <dbReference type="Proteomes" id="UP001156102"/>
    </source>
</evidence>
<dbReference type="InterPro" id="IPR011037">
    <property type="entry name" value="Pyrv_Knase-like_insert_dom_sf"/>
</dbReference>
<dbReference type="SUPFAM" id="SSF50800">
    <property type="entry name" value="PK beta-barrel domain-like"/>
    <property type="match status" value="1"/>
</dbReference>
<keyword evidence="3" id="KW-1185">Reference proteome</keyword>
<gene>
    <name evidence="2" type="ORF">NK662_13575</name>
</gene>
<comment type="caution">
    <text evidence="2">The sequence shown here is derived from an EMBL/GenBank/DDBJ whole genome shotgun (WGS) entry which is preliminary data.</text>
</comment>
<name>A0AA41X9U7_9BACI</name>
<dbReference type="Pfam" id="PF03473">
    <property type="entry name" value="MOSC"/>
    <property type="match status" value="1"/>
</dbReference>